<dbReference type="EMBL" id="MAGO01000001">
    <property type="protein sequence ID" value="OCC16290.1"/>
    <property type="molecule type" value="Genomic_DNA"/>
</dbReference>
<dbReference type="STRING" id="1156395.DBT_0107"/>
<dbReference type="AlphaFoldDB" id="A0A1B9F8Q7"/>
<proteinExistence type="predicted"/>
<name>A0A1B9F8Q7_9BACT</name>
<dbReference type="Proteomes" id="UP000093080">
    <property type="component" value="Unassembled WGS sequence"/>
</dbReference>
<keyword evidence="2" id="KW-1185">Reference proteome</keyword>
<evidence type="ECO:0000313" key="1">
    <source>
        <dbReference type="EMBL" id="OCC16290.1"/>
    </source>
</evidence>
<sequence length="38" mass="4241">MNVLQPDILIVFTGKAPLFSWRNDQLNYILILGLGPGL</sequence>
<gene>
    <name evidence="1" type="ORF">DBT_0107</name>
</gene>
<evidence type="ECO:0000313" key="2">
    <source>
        <dbReference type="Proteomes" id="UP000093080"/>
    </source>
</evidence>
<comment type="caution">
    <text evidence="1">The sequence shown here is derived from an EMBL/GenBank/DDBJ whole genome shotgun (WGS) entry which is preliminary data.</text>
</comment>
<protein>
    <submittedName>
        <fullName evidence="1">Uncharacterized protein</fullName>
    </submittedName>
</protein>
<accession>A0A1B9F8Q7</accession>
<organism evidence="1 2">
    <name type="scientific">Dissulfuribacter thermophilus</name>
    <dbReference type="NCBI Taxonomy" id="1156395"/>
    <lineage>
        <taxon>Bacteria</taxon>
        <taxon>Pseudomonadati</taxon>
        <taxon>Thermodesulfobacteriota</taxon>
        <taxon>Dissulfuribacteria</taxon>
        <taxon>Dissulfuribacterales</taxon>
        <taxon>Dissulfuribacteraceae</taxon>
        <taxon>Dissulfuribacter</taxon>
    </lineage>
</organism>
<reference evidence="1 2" key="1">
    <citation type="submission" date="2016-06" db="EMBL/GenBank/DDBJ databases">
        <title>Respiratory ammonification of nitrate coupled to the oxidation of elemental sulfur in deep-sea autotrophic thermophilic bacteria.</title>
        <authorList>
            <person name="Slobodkina G.B."/>
            <person name="Mardanov A.V."/>
            <person name="Ravin N.V."/>
            <person name="Frolova A.A."/>
            <person name="Viryasiv M.B."/>
            <person name="Chernyh N.A."/>
            <person name="Bonch-Osmolovskaya E.A."/>
            <person name="Slobodkin A.I."/>
        </authorList>
    </citation>
    <scope>NUCLEOTIDE SEQUENCE [LARGE SCALE GENOMIC DNA]</scope>
    <source>
        <strain evidence="1 2">S69</strain>
    </source>
</reference>